<evidence type="ECO:0000313" key="3">
    <source>
        <dbReference type="Proteomes" id="UP000262379"/>
    </source>
</evidence>
<reference evidence="3" key="1">
    <citation type="submission" date="2018-08" db="EMBL/GenBank/DDBJ databases">
        <authorList>
            <person name="Im W.T."/>
        </authorList>
    </citation>
    <scope>NUCLEOTIDE SEQUENCE [LARGE SCALE GENOMIC DNA]</scope>
    <source>
        <strain evidence="3">LA-28</strain>
    </source>
</reference>
<proteinExistence type="predicted"/>
<feature type="domain" description="Glutamate synthase alpha subunit C-terminal" evidence="1">
    <location>
        <begin position="83"/>
        <end position="205"/>
    </location>
</feature>
<dbReference type="Gene3D" id="2.160.20.60">
    <property type="entry name" value="Glutamate synthase, alpha subunit, C-terminal domain"/>
    <property type="match status" value="2"/>
</dbReference>
<protein>
    <submittedName>
        <fullName evidence="2">Formylmethanofuran dehydrogenase subunit C</fullName>
    </submittedName>
</protein>
<dbReference type="SUPFAM" id="SSF69336">
    <property type="entry name" value="Alpha subunit of glutamate synthase, C-terminal domain"/>
    <property type="match status" value="1"/>
</dbReference>
<sequence length="269" mass="27977">MSAIVFTLRHEPPERLDLSRLVPDVLVELTKSEIEKIEIGTTKYGSRVGDIFRVKGNNAANVVFEAGSARFDGVGTGMTSGEVRVAGEVGAQTGRLMRGGSLLIEGDAGPFAASCMSGGRLEVRGNAGDRLGGPLAGEMAGMKGGVVIIRGRAGERAANRMRRGLIAVGKGSGDYAGSRMIAGTLVVLGKAGAMPGYLMRRGTIVLGKTPTELSPGFVETGAPEIAFSGLLDRWLVDEGILDKPLLGRAPRRWGGDNAVLGLGEVFVKG</sequence>
<name>A0A371XC52_9HYPH</name>
<dbReference type="InterPro" id="IPR017550">
    <property type="entry name" value="Formylmethanofuran_DH_suC"/>
</dbReference>
<evidence type="ECO:0000259" key="1">
    <source>
        <dbReference type="Pfam" id="PF01493"/>
    </source>
</evidence>
<evidence type="ECO:0000313" key="2">
    <source>
        <dbReference type="EMBL" id="RFC66809.1"/>
    </source>
</evidence>
<comment type="caution">
    <text evidence="2">The sequence shown here is derived from an EMBL/GenBank/DDBJ whole genome shotgun (WGS) entry which is preliminary data.</text>
</comment>
<dbReference type="GO" id="GO:0046914">
    <property type="term" value="F:transition metal ion binding"/>
    <property type="evidence" value="ECO:0007669"/>
    <property type="project" value="InterPro"/>
</dbReference>
<dbReference type="PANTHER" id="PTHR39673:SF5">
    <property type="entry name" value="TUNGSTEN-CONTAINING FORMYLMETHANOFURAN DEHYDROGENASE 2 SUBUNIT C"/>
    <property type="match status" value="1"/>
</dbReference>
<dbReference type="GO" id="GO:0018493">
    <property type="term" value="F:formylmethanofuran dehydrogenase activity"/>
    <property type="evidence" value="ECO:0007669"/>
    <property type="project" value="InterPro"/>
</dbReference>
<organism evidence="2 3">
    <name type="scientific">Mesorhizobium denitrificans</name>
    <dbReference type="NCBI Taxonomy" id="2294114"/>
    <lineage>
        <taxon>Bacteria</taxon>
        <taxon>Pseudomonadati</taxon>
        <taxon>Pseudomonadota</taxon>
        <taxon>Alphaproteobacteria</taxon>
        <taxon>Hyphomicrobiales</taxon>
        <taxon>Phyllobacteriaceae</taxon>
        <taxon>Mesorhizobium</taxon>
    </lineage>
</organism>
<dbReference type="Pfam" id="PF01493">
    <property type="entry name" value="GXGXG"/>
    <property type="match status" value="1"/>
</dbReference>
<dbReference type="RefSeq" id="WP_116624700.1">
    <property type="nucleotide sequence ID" value="NZ_QURN01000011.1"/>
</dbReference>
<dbReference type="PANTHER" id="PTHR39673">
    <property type="entry name" value="TUNGSTEN FORMYLMETHANOFURAN DEHYDROGENASE, SUBUNIT C (FWDC)"/>
    <property type="match status" value="1"/>
</dbReference>
<dbReference type="AlphaFoldDB" id="A0A371XC52"/>
<dbReference type="EMBL" id="QURN01000011">
    <property type="protein sequence ID" value="RFC66809.1"/>
    <property type="molecule type" value="Genomic_DNA"/>
</dbReference>
<keyword evidence="3" id="KW-1185">Reference proteome</keyword>
<dbReference type="InterPro" id="IPR002489">
    <property type="entry name" value="Glu_synth_asu_C"/>
</dbReference>
<gene>
    <name evidence="2" type="ORF">DY251_14865</name>
</gene>
<dbReference type="Proteomes" id="UP000262379">
    <property type="component" value="Unassembled WGS sequence"/>
</dbReference>
<dbReference type="GO" id="GO:0015948">
    <property type="term" value="P:methanogenesis"/>
    <property type="evidence" value="ECO:0007669"/>
    <property type="project" value="InterPro"/>
</dbReference>
<accession>A0A371XC52</accession>
<dbReference type="NCBIfam" id="TIGR03122">
    <property type="entry name" value="one_C_dehyd_C"/>
    <property type="match status" value="1"/>
</dbReference>
<dbReference type="InterPro" id="IPR036485">
    <property type="entry name" value="Glu_synth_asu_C_sf"/>
</dbReference>